<sequence>MRLNPLRADRILSLKRRGLLNKFEKQARLFERNPQHPSLHTERLQPLSLRLYLFRIDLKYRVIFLLKTPGETEIVDINDHYQ</sequence>
<comment type="caution">
    <text evidence="1">The sequence shown here is derived from an EMBL/GenBank/DDBJ whole genome shotgun (WGS) entry which is preliminary data.</text>
</comment>
<evidence type="ECO:0000313" key="1">
    <source>
        <dbReference type="EMBL" id="KKT35110.1"/>
    </source>
</evidence>
<accession>A0A0G1GKS5</accession>
<protein>
    <recommendedName>
        <fullName evidence="3">Plasmid stabilization system</fullName>
    </recommendedName>
</protein>
<evidence type="ECO:0008006" key="3">
    <source>
        <dbReference type="Google" id="ProtNLM"/>
    </source>
</evidence>
<gene>
    <name evidence="1" type="ORF">UW22_C0059G0008</name>
</gene>
<proteinExistence type="predicted"/>
<name>A0A0G1GKS5_9BACT</name>
<dbReference type="EMBL" id="LCHM01000059">
    <property type="protein sequence ID" value="KKT35110.1"/>
    <property type="molecule type" value="Genomic_DNA"/>
</dbReference>
<dbReference type="Proteomes" id="UP000034617">
    <property type="component" value="Unassembled WGS sequence"/>
</dbReference>
<dbReference type="AlphaFoldDB" id="A0A0G1GKS5"/>
<reference evidence="1 2" key="1">
    <citation type="journal article" date="2015" name="Nature">
        <title>rRNA introns, odd ribosomes, and small enigmatic genomes across a large radiation of phyla.</title>
        <authorList>
            <person name="Brown C.T."/>
            <person name="Hug L.A."/>
            <person name="Thomas B.C."/>
            <person name="Sharon I."/>
            <person name="Castelle C.J."/>
            <person name="Singh A."/>
            <person name="Wilkins M.J."/>
            <person name="Williams K.H."/>
            <person name="Banfield J.F."/>
        </authorList>
    </citation>
    <scope>NUCLEOTIDE SEQUENCE [LARGE SCALE GENOMIC DNA]</scope>
</reference>
<organism evidence="1 2">
    <name type="scientific">Candidatus Gottesmanbacteria bacterium GW2011_GWB1_44_11c</name>
    <dbReference type="NCBI Taxonomy" id="1618447"/>
    <lineage>
        <taxon>Bacteria</taxon>
        <taxon>Candidatus Gottesmaniibacteriota</taxon>
    </lineage>
</organism>
<evidence type="ECO:0000313" key="2">
    <source>
        <dbReference type="Proteomes" id="UP000034617"/>
    </source>
</evidence>